<keyword evidence="1" id="KW-0732">Signal</keyword>
<dbReference type="EMBL" id="UYSL01020095">
    <property type="protein sequence ID" value="VDL72711.1"/>
    <property type="molecule type" value="Genomic_DNA"/>
</dbReference>
<gene>
    <name evidence="2" type="ORF">NBR_LOCUS9122</name>
</gene>
<protein>
    <submittedName>
        <fullName evidence="4">Secreted protein</fullName>
    </submittedName>
</protein>
<dbReference type="AlphaFoldDB" id="A0A0N4Y0P4"/>
<organism evidence="4">
    <name type="scientific">Nippostrongylus brasiliensis</name>
    <name type="common">Rat hookworm</name>
    <dbReference type="NCBI Taxonomy" id="27835"/>
    <lineage>
        <taxon>Eukaryota</taxon>
        <taxon>Metazoa</taxon>
        <taxon>Ecdysozoa</taxon>
        <taxon>Nematoda</taxon>
        <taxon>Chromadorea</taxon>
        <taxon>Rhabditida</taxon>
        <taxon>Rhabditina</taxon>
        <taxon>Rhabditomorpha</taxon>
        <taxon>Strongyloidea</taxon>
        <taxon>Heligmosomidae</taxon>
        <taxon>Nippostrongylus</taxon>
    </lineage>
</organism>
<sequence length="60" mass="6222">MFVIGTVLLALAAAISATTHGIKTEDSSIFTAQFDACKTQGSSFLCDPSGVLNSSRLITN</sequence>
<dbReference type="Proteomes" id="UP000271162">
    <property type="component" value="Unassembled WGS sequence"/>
</dbReference>
<keyword evidence="3" id="KW-1185">Reference proteome</keyword>
<feature type="signal peptide" evidence="1">
    <location>
        <begin position="1"/>
        <end position="17"/>
    </location>
</feature>
<evidence type="ECO:0000313" key="4">
    <source>
        <dbReference type="WBParaSite" id="NBR_0000912101-mRNA-1"/>
    </source>
</evidence>
<reference evidence="2 3" key="2">
    <citation type="submission" date="2018-11" db="EMBL/GenBank/DDBJ databases">
        <authorList>
            <consortium name="Pathogen Informatics"/>
        </authorList>
    </citation>
    <scope>NUCLEOTIDE SEQUENCE [LARGE SCALE GENOMIC DNA]</scope>
</reference>
<reference evidence="4" key="1">
    <citation type="submission" date="2017-02" db="UniProtKB">
        <authorList>
            <consortium name="WormBaseParasite"/>
        </authorList>
    </citation>
    <scope>IDENTIFICATION</scope>
</reference>
<evidence type="ECO:0000256" key="1">
    <source>
        <dbReference type="SAM" id="SignalP"/>
    </source>
</evidence>
<feature type="chain" id="PRO_5043125080" evidence="1">
    <location>
        <begin position="18"/>
        <end position="60"/>
    </location>
</feature>
<dbReference type="WBParaSite" id="NBR_0000912101-mRNA-1">
    <property type="protein sequence ID" value="NBR_0000912101-mRNA-1"/>
    <property type="gene ID" value="NBR_0000912101"/>
</dbReference>
<evidence type="ECO:0000313" key="2">
    <source>
        <dbReference type="EMBL" id="VDL72711.1"/>
    </source>
</evidence>
<evidence type="ECO:0000313" key="3">
    <source>
        <dbReference type="Proteomes" id="UP000271162"/>
    </source>
</evidence>
<name>A0A0N4Y0P4_NIPBR</name>
<proteinExistence type="predicted"/>
<accession>A0A0N4Y0P4</accession>